<dbReference type="EMBL" id="JAQOSP010000085">
    <property type="protein sequence ID" value="MDJ1170231.1"/>
    <property type="molecule type" value="Genomic_DNA"/>
</dbReference>
<reference evidence="1 2" key="1">
    <citation type="submission" date="2023-01" db="EMBL/GenBank/DDBJ databases">
        <title>Novel diversity within Roseofilum (Cyanobacteria; Desertifilaceae) from marine benthic mats with descriptions of four novel species.</title>
        <authorList>
            <person name="Wang Y."/>
            <person name="Berthold D.E."/>
            <person name="Hu J."/>
            <person name="Lefler F.W."/>
            <person name="Laughinghouse H.D. IV."/>
        </authorList>
    </citation>
    <scope>NUCLEOTIDE SEQUENCE [LARGE SCALE GENOMIC DNA]</scope>
    <source>
        <strain evidence="1 2">BLCC-M154</strain>
    </source>
</reference>
<proteinExistence type="predicted"/>
<sequence length="278" mass="31578">MYCVQLTIQPTAAMTFRILPGSILNIATYPFAPPTTVSGYLRRLGMLSVGLGIPETRVNTDNPPIYALPPRYISLGAYPENNALRGVHQTYRKGMREFNHDDFSKLYSQGNTANFQLHTWEYLITEQLVSYVLSDSEQDLEDIQDLQSYGCKFGKEGFAFVREVSDILPLTQERISAHPSTLVPMDDLLQTGEFIHGCDIYNLYRYNWDVRADNQSHSEGFLDDRPTDIDGFLPFVGAYFPQQTHTPPTLDYYTDRETIFIPTSLVQLLKGANHAETL</sequence>
<keyword evidence="2" id="KW-1185">Reference proteome</keyword>
<evidence type="ECO:0000313" key="1">
    <source>
        <dbReference type="EMBL" id="MDJ1170231.1"/>
    </source>
</evidence>
<dbReference type="RefSeq" id="WP_283753987.1">
    <property type="nucleotide sequence ID" value="NZ_JAQOSP010000085.1"/>
</dbReference>
<name>A0ABT7ATJ7_9CYAN</name>
<gene>
    <name evidence="1" type="ORF">PMG71_12395</name>
</gene>
<accession>A0ABT7ATJ7</accession>
<dbReference type="Proteomes" id="UP001235303">
    <property type="component" value="Unassembled WGS sequence"/>
</dbReference>
<comment type="caution">
    <text evidence="1">The sequence shown here is derived from an EMBL/GenBank/DDBJ whole genome shotgun (WGS) entry which is preliminary data.</text>
</comment>
<evidence type="ECO:0008006" key="3">
    <source>
        <dbReference type="Google" id="ProtNLM"/>
    </source>
</evidence>
<evidence type="ECO:0000313" key="2">
    <source>
        <dbReference type="Proteomes" id="UP001235303"/>
    </source>
</evidence>
<organism evidence="1 2">
    <name type="scientific">Roseofilum acuticapitatum BLCC-M154</name>
    <dbReference type="NCBI Taxonomy" id="3022444"/>
    <lineage>
        <taxon>Bacteria</taxon>
        <taxon>Bacillati</taxon>
        <taxon>Cyanobacteriota</taxon>
        <taxon>Cyanophyceae</taxon>
        <taxon>Desertifilales</taxon>
        <taxon>Desertifilaceae</taxon>
        <taxon>Roseofilum</taxon>
        <taxon>Roseofilum acuticapitatum</taxon>
    </lineage>
</organism>
<protein>
    <recommendedName>
        <fullName evidence="3">CRISPR-associated protein Cas5</fullName>
    </recommendedName>
</protein>